<dbReference type="InterPro" id="IPR020565">
    <property type="entry name" value="ImidazoleglycerP_deHydtase_CS"/>
</dbReference>
<comment type="pathway">
    <text evidence="1 6 7">Amino-acid biosynthesis; L-histidine biosynthesis; L-histidine from 5-phospho-alpha-D-ribose 1-diphosphate: step 6/9.</text>
</comment>
<comment type="similarity">
    <text evidence="6 7">Belongs to the imidazoleglycerol-phosphate dehydratase family.</text>
</comment>
<evidence type="ECO:0000256" key="7">
    <source>
        <dbReference type="RuleBase" id="RU000599"/>
    </source>
</evidence>
<evidence type="ECO:0000256" key="5">
    <source>
        <dbReference type="ARBA" id="ARBA00023239"/>
    </source>
</evidence>
<evidence type="ECO:0000313" key="8">
    <source>
        <dbReference type="EMBL" id="SJZ42853.1"/>
    </source>
</evidence>
<dbReference type="Pfam" id="PF00475">
    <property type="entry name" value="IGPD"/>
    <property type="match status" value="1"/>
</dbReference>
<dbReference type="FunFam" id="3.30.230.40:FF:000003">
    <property type="entry name" value="Imidazoleglycerol-phosphate dehydratase HisB"/>
    <property type="match status" value="1"/>
</dbReference>
<dbReference type="GO" id="GO:0005737">
    <property type="term" value="C:cytoplasm"/>
    <property type="evidence" value="ECO:0007669"/>
    <property type="project" value="UniProtKB-SubCell"/>
</dbReference>
<dbReference type="AlphaFoldDB" id="A0A1T4KKF8"/>
<dbReference type="SUPFAM" id="SSF54211">
    <property type="entry name" value="Ribosomal protein S5 domain 2-like"/>
    <property type="match status" value="2"/>
</dbReference>
<sequence length="192" mass="20902">MRTASVERNTKETQIKAELNLDGGEVCISTGIGFFDHMLTAFAVHGGFGLKLTVNGDLDVDTHHTVEDTGIVLGNAFKQALGDMSGIERYGSFFIPMDESLAQVSLDISNRPFLVFNADFKQERCGDYETCVTEEFWRAFAVNGGITLHINVLYGSNAHHEIEAIFKAVAHAMKIAVSKNVDGSVLSTKGVL</sequence>
<name>A0A1T4KKF8_9FIRM</name>
<comment type="catalytic activity">
    <reaction evidence="6 7">
        <text>D-erythro-1-(imidazol-4-yl)glycerol 3-phosphate = 3-(imidazol-4-yl)-2-oxopropyl phosphate + H2O</text>
        <dbReference type="Rhea" id="RHEA:11040"/>
        <dbReference type="ChEBI" id="CHEBI:15377"/>
        <dbReference type="ChEBI" id="CHEBI:57766"/>
        <dbReference type="ChEBI" id="CHEBI:58278"/>
        <dbReference type="EC" id="4.2.1.19"/>
    </reaction>
</comment>
<dbReference type="GO" id="GO:0000105">
    <property type="term" value="P:L-histidine biosynthetic process"/>
    <property type="evidence" value="ECO:0007669"/>
    <property type="project" value="UniProtKB-UniRule"/>
</dbReference>
<dbReference type="FunFam" id="3.30.230.40:FF:000001">
    <property type="entry name" value="Imidazoleglycerol-phosphate dehydratase HisB"/>
    <property type="match status" value="1"/>
</dbReference>
<keyword evidence="3 6" id="KW-0028">Amino-acid biosynthesis</keyword>
<proteinExistence type="inferred from homology"/>
<dbReference type="EC" id="4.2.1.19" evidence="6 7"/>
<dbReference type="PANTHER" id="PTHR23133">
    <property type="entry name" value="IMIDAZOLEGLYCEROL-PHOSPHATE DEHYDRATASE HIS7"/>
    <property type="match status" value="1"/>
</dbReference>
<keyword evidence="6" id="KW-0963">Cytoplasm</keyword>
<gene>
    <name evidence="6" type="primary">hisB</name>
    <name evidence="8" type="ORF">SAMN02745114_00508</name>
</gene>
<dbReference type="InterPro" id="IPR038494">
    <property type="entry name" value="IGPD_sf"/>
</dbReference>
<evidence type="ECO:0000256" key="2">
    <source>
        <dbReference type="ARBA" id="ARBA00016664"/>
    </source>
</evidence>
<comment type="subcellular location">
    <subcellularLocation>
        <location evidence="6 7">Cytoplasm</location>
    </subcellularLocation>
</comment>
<organism evidence="8 9">
    <name type="scientific">Eubacterium coprostanoligenes</name>
    <dbReference type="NCBI Taxonomy" id="290054"/>
    <lineage>
        <taxon>Bacteria</taxon>
        <taxon>Bacillati</taxon>
        <taxon>Bacillota</taxon>
        <taxon>Clostridia</taxon>
        <taxon>Eubacteriales</taxon>
        <taxon>Eubacteriaceae</taxon>
        <taxon>Eubacterium</taxon>
    </lineage>
</organism>
<keyword evidence="4 6" id="KW-0368">Histidine biosynthesis</keyword>
<dbReference type="RefSeq" id="WP_078768012.1">
    <property type="nucleotide sequence ID" value="NZ_FUWW01000004.1"/>
</dbReference>
<protein>
    <recommendedName>
        <fullName evidence="2 6">Imidazoleglycerol-phosphate dehydratase</fullName>
        <shortName evidence="6">IGPD</shortName>
        <ecNumber evidence="6 7">4.2.1.19</ecNumber>
    </recommendedName>
</protein>
<dbReference type="NCBIfam" id="NF002107">
    <property type="entry name" value="PRK00951.1-2"/>
    <property type="match status" value="1"/>
</dbReference>
<dbReference type="HAMAP" id="MF_00076">
    <property type="entry name" value="HisB"/>
    <property type="match status" value="1"/>
</dbReference>
<keyword evidence="5 6" id="KW-0456">Lyase</keyword>
<evidence type="ECO:0000256" key="6">
    <source>
        <dbReference type="HAMAP-Rule" id="MF_00076"/>
    </source>
</evidence>
<dbReference type="NCBIfam" id="NF002111">
    <property type="entry name" value="PRK00951.2-1"/>
    <property type="match status" value="1"/>
</dbReference>
<dbReference type="PROSITE" id="PS00954">
    <property type="entry name" value="IGP_DEHYDRATASE_1"/>
    <property type="match status" value="1"/>
</dbReference>
<dbReference type="CDD" id="cd07914">
    <property type="entry name" value="IGPD"/>
    <property type="match status" value="1"/>
</dbReference>
<reference evidence="8 9" key="1">
    <citation type="submission" date="2017-02" db="EMBL/GenBank/DDBJ databases">
        <authorList>
            <person name="Peterson S.W."/>
        </authorList>
    </citation>
    <scope>NUCLEOTIDE SEQUENCE [LARGE SCALE GENOMIC DNA]</scope>
    <source>
        <strain evidence="8 9">ATCC 51222</strain>
    </source>
</reference>
<dbReference type="Gene3D" id="3.30.230.40">
    <property type="entry name" value="Imidazole glycerol phosphate dehydratase, domain 1"/>
    <property type="match status" value="2"/>
</dbReference>
<evidence type="ECO:0000256" key="4">
    <source>
        <dbReference type="ARBA" id="ARBA00023102"/>
    </source>
</evidence>
<dbReference type="InterPro" id="IPR020568">
    <property type="entry name" value="Ribosomal_Su5_D2-typ_SF"/>
</dbReference>
<evidence type="ECO:0000256" key="3">
    <source>
        <dbReference type="ARBA" id="ARBA00022605"/>
    </source>
</evidence>
<dbReference type="Proteomes" id="UP000190657">
    <property type="component" value="Unassembled WGS sequence"/>
</dbReference>
<accession>A0A1T4KKF8</accession>
<evidence type="ECO:0000313" key="9">
    <source>
        <dbReference type="Proteomes" id="UP000190657"/>
    </source>
</evidence>
<dbReference type="OrthoDB" id="9790411at2"/>
<keyword evidence="9" id="KW-1185">Reference proteome</keyword>
<dbReference type="STRING" id="290054.SAMN02745114_00508"/>
<dbReference type="PANTHER" id="PTHR23133:SF2">
    <property type="entry name" value="IMIDAZOLEGLYCEROL-PHOSPHATE DEHYDRATASE"/>
    <property type="match status" value="1"/>
</dbReference>
<dbReference type="UniPathway" id="UPA00031">
    <property type="reaction ID" value="UER00011"/>
</dbReference>
<dbReference type="EMBL" id="FUWW01000004">
    <property type="protein sequence ID" value="SJZ42853.1"/>
    <property type="molecule type" value="Genomic_DNA"/>
</dbReference>
<dbReference type="InterPro" id="IPR000807">
    <property type="entry name" value="ImidazoleglycerolP_deHydtase"/>
</dbReference>
<dbReference type="NCBIfam" id="NF002114">
    <property type="entry name" value="PRK00951.2-4"/>
    <property type="match status" value="1"/>
</dbReference>
<evidence type="ECO:0000256" key="1">
    <source>
        <dbReference type="ARBA" id="ARBA00005047"/>
    </source>
</evidence>
<dbReference type="GO" id="GO:0004424">
    <property type="term" value="F:imidazoleglycerol-phosphate dehydratase activity"/>
    <property type="evidence" value="ECO:0007669"/>
    <property type="project" value="UniProtKB-UniRule"/>
</dbReference>
<dbReference type="PROSITE" id="PS00955">
    <property type="entry name" value="IGP_DEHYDRATASE_2"/>
    <property type="match status" value="1"/>
</dbReference>